<dbReference type="AlphaFoldDB" id="A0A2V4VV07"/>
<keyword evidence="4" id="KW-1185">Reference proteome</keyword>
<evidence type="ECO:0000313" key="1">
    <source>
        <dbReference type="EMBL" id="PYE48842.1"/>
    </source>
</evidence>
<reference evidence="2 4" key="2">
    <citation type="submission" date="2020-06" db="EMBL/GenBank/DDBJ databases">
        <title>Complete genome of Paenibacillus barcinonensis KACC11450.</title>
        <authorList>
            <person name="Kim M."/>
            <person name="Park Y.-J."/>
            <person name="Shin J.-H."/>
        </authorList>
    </citation>
    <scope>NUCLEOTIDE SEQUENCE [LARGE SCALE GENOMIC DNA]</scope>
    <source>
        <strain evidence="2 4">KACC11450</strain>
    </source>
</reference>
<sequence length="114" mass="12840">MTSHQEVIDNAPSRSNYTGEEHIVYIGKIAKYRRLTNQGISKNEASETCAQEIIRDETGPEQVLEERYNNTQDAVSSFAAHVRRMEEVCAGESGPLKYASCHTSEKTFYGILPR</sequence>
<dbReference type="RefSeq" id="WP_110897002.1">
    <property type="nucleotide sequence ID" value="NZ_CP054614.1"/>
</dbReference>
<evidence type="ECO:0000313" key="3">
    <source>
        <dbReference type="Proteomes" id="UP000247790"/>
    </source>
</evidence>
<dbReference type="EMBL" id="QJSW01000007">
    <property type="protein sequence ID" value="PYE48842.1"/>
    <property type="molecule type" value="Genomic_DNA"/>
</dbReference>
<dbReference type="Proteomes" id="UP000247790">
    <property type="component" value="Unassembled WGS sequence"/>
</dbReference>
<dbReference type="EMBL" id="CP054614">
    <property type="protein sequence ID" value="QKS57734.1"/>
    <property type="molecule type" value="Genomic_DNA"/>
</dbReference>
<organism evidence="1 3">
    <name type="scientific">Paenibacillus barcinonensis</name>
    <dbReference type="NCBI Taxonomy" id="198119"/>
    <lineage>
        <taxon>Bacteria</taxon>
        <taxon>Bacillati</taxon>
        <taxon>Bacillota</taxon>
        <taxon>Bacilli</taxon>
        <taxon>Bacillales</taxon>
        <taxon>Paenibacillaceae</taxon>
        <taxon>Paenibacillus</taxon>
    </lineage>
</organism>
<evidence type="ECO:0000313" key="4">
    <source>
        <dbReference type="Proteomes" id="UP000509327"/>
    </source>
</evidence>
<reference evidence="1 3" key="1">
    <citation type="submission" date="2018-06" db="EMBL/GenBank/DDBJ databases">
        <title>Genomic Encyclopedia of Type Strains, Phase III (KMG-III): the genomes of soil and plant-associated and newly described type strains.</title>
        <authorList>
            <person name="Whitman W."/>
        </authorList>
    </citation>
    <scope>NUCLEOTIDE SEQUENCE [LARGE SCALE GENOMIC DNA]</scope>
    <source>
        <strain evidence="1 3">CECT 7022</strain>
    </source>
</reference>
<evidence type="ECO:0000313" key="2">
    <source>
        <dbReference type="EMBL" id="QKS57734.1"/>
    </source>
</evidence>
<dbReference type="Proteomes" id="UP000509327">
    <property type="component" value="Chromosome"/>
</dbReference>
<protein>
    <submittedName>
        <fullName evidence="1">Uncharacterized protein</fullName>
    </submittedName>
</protein>
<accession>A0A2V4VV07</accession>
<gene>
    <name evidence="1" type="ORF">DFQ00_107135</name>
    <name evidence="2" type="ORF">HUB98_16475</name>
</gene>
<name>A0A2V4VV07_PAEBA</name>
<proteinExistence type="predicted"/>